<feature type="region of interest" description="Disordered" evidence="6">
    <location>
        <begin position="422"/>
        <end position="462"/>
    </location>
</feature>
<comment type="caution">
    <text evidence="8">The sequence shown here is derived from an EMBL/GenBank/DDBJ whole genome shotgun (WGS) entry which is preliminary data.</text>
</comment>
<sequence length="851" mass="95546">MGVVAPSPPLVDSFLSRTYLHHLLLVIQLTVLEEYAIADHGPFCLLFVWCQSRLQYRGARKNRYCLGGWRVCHWNPWECLLSVFPRYCFYHNGHGRAVFGPSELAGKGLRRFDVYRISQSGIAQQGGVMQTYHTSEEQYSSGFSLALRMVTVAAGVSIGLFAPPKRNPNPSGLGRAIINKKIKDHQKAQASPLFSVDLDSNRLKSVTQERDLDAFFNTAQLAGTDFTAERRNVKVINQAAPATQNPYLLSAAEEARLLQEQKANEERLRVPRRPAWKRGMKHEELDQKEKAAFLEWRRSIAQLQEGDDFLLTPFERNIEVWRQLWRVVERSHLVVQIVDARNPLRFRCKDLEDYVKDVEGSEGEAGSGPGKRRNMLLINKADLLTAEQRKHWADYFDAQGIKYAFYSAALGIAIQEARKEAEEALERTAEEKESEGEEEESTEHTEGQPEIIMTADDEDEDVSDPRIRILSVPELEELFIQNAPPLPDFHDQSGQPPTKLSIGLVGYPNVGKSSTINSLLGEKKVSVSSTPGKTKHFQTINLSDSITLCDCPGLVFPQFATTKADLVCDGVLPIDQLREYIGPVGLVVKRLPRDVIEATYGLSIRVRESEEGGDGKVRPDDFLQAYAIARGFTRAGQGNPDEARASRYVLKDYVNGKLLYCHAPPTVDENIFNEETHRRQLLRVSGKKRAPLTRVGKNADTYITPTLMNSDGSRPAMGKKSTAVDDAFFERQGVAPRPFVAGSNKNNQEFSRATFYPNQVVVGNDGRPLTSQQARLQSMQQTVTLMCDGSSSYLVEDNHISGVHCKLYACALFCKSFLEMEFYKWAQCTGTVRRRYRLVSGTVHSIARSCL</sequence>
<feature type="domain" description="CP-type G" evidence="7">
    <location>
        <begin position="321"/>
        <end position="557"/>
    </location>
</feature>
<evidence type="ECO:0000256" key="5">
    <source>
        <dbReference type="ARBA" id="ARBA00023134"/>
    </source>
</evidence>
<dbReference type="PANTHER" id="PTHR45709:SF2">
    <property type="entry name" value="LARGE SUBUNIT GTPASE 1 HOMOLOG"/>
    <property type="match status" value="1"/>
</dbReference>
<dbReference type="OrthoDB" id="61815at2759"/>
<dbReference type="STRING" id="71717.A0A4Y7TXS9"/>
<feature type="compositionally biased region" description="Basic and acidic residues" evidence="6">
    <location>
        <begin position="422"/>
        <end position="431"/>
    </location>
</feature>
<comment type="subcellular location">
    <subcellularLocation>
        <location evidence="1">Cytoplasm</location>
    </subcellularLocation>
</comment>
<keyword evidence="9" id="KW-1185">Reference proteome</keyword>
<dbReference type="AlphaFoldDB" id="A0A4Y7TXS9"/>
<dbReference type="InterPro" id="IPR030378">
    <property type="entry name" value="G_CP_dom"/>
</dbReference>
<evidence type="ECO:0000313" key="8">
    <source>
        <dbReference type="EMBL" id="TEB38975.1"/>
    </source>
</evidence>
<dbReference type="GO" id="GO:0005829">
    <property type="term" value="C:cytosol"/>
    <property type="evidence" value="ECO:0007669"/>
    <property type="project" value="TreeGrafter"/>
</dbReference>
<feature type="compositionally biased region" description="Acidic residues" evidence="6">
    <location>
        <begin position="432"/>
        <end position="441"/>
    </location>
</feature>
<dbReference type="InterPro" id="IPR006073">
    <property type="entry name" value="GTP-bd"/>
</dbReference>
<dbReference type="GO" id="GO:0005525">
    <property type="term" value="F:GTP binding"/>
    <property type="evidence" value="ECO:0007669"/>
    <property type="project" value="UniProtKB-KW"/>
</dbReference>
<evidence type="ECO:0000259" key="7">
    <source>
        <dbReference type="PROSITE" id="PS51721"/>
    </source>
</evidence>
<gene>
    <name evidence="8" type="ORF">FA13DRAFT_1680593</name>
</gene>
<organism evidence="8 9">
    <name type="scientific">Coprinellus micaceus</name>
    <name type="common">Glistening ink-cap mushroom</name>
    <name type="synonym">Coprinus micaceus</name>
    <dbReference type="NCBI Taxonomy" id="71717"/>
    <lineage>
        <taxon>Eukaryota</taxon>
        <taxon>Fungi</taxon>
        <taxon>Dikarya</taxon>
        <taxon>Basidiomycota</taxon>
        <taxon>Agaricomycotina</taxon>
        <taxon>Agaricomycetes</taxon>
        <taxon>Agaricomycetidae</taxon>
        <taxon>Agaricales</taxon>
        <taxon>Agaricineae</taxon>
        <taxon>Psathyrellaceae</taxon>
        <taxon>Coprinellus</taxon>
    </lineage>
</organism>
<proteinExistence type="predicted"/>
<dbReference type="InterPro" id="IPR043358">
    <property type="entry name" value="GNL1-like"/>
</dbReference>
<dbReference type="GO" id="GO:0003924">
    <property type="term" value="F:GTPase activity"/>
    <property type="evidence" value="ECO:0007669"/>
    <property type="project" value="InterPro"/>
</dbReference>
<keyword evidence="2" id="KW-0963">Cytoplasm</keyword>
<dbReference type="GO" id="GO:0000054">
    <property type="term" value="P:ribosomal subunit export from nucleus"/>
    <property type="evidence" value="ECO:0007669"/>
    <property type="project" value="TreeGrafter"/>
</dbReference>
<evidence type="ECO:0000256" key="3">
    <source>
        <dbReference type="ARBA" id="ARBA00022741"/>
    </source>
</evidence>
<keyword evidence="3" id="KW-0547">Nucleotide-binding</keyword>
<name>A0A4Y7TXS9_COPMI</name>
<dbReference type="PROSITE" id="PS51721">
    <property type="entry name" value="G_CP"/>
    <property type="match status" value="1"/>
</dbReference>
<dbReference type="Pfam" id="PF01926">
    <property type="entry name" value="MMR_HSR1"/>
    <property type="match status" value="1"/>
</dbReference>
<dbReference type="PANTHER" id="PTHR45709">
    <property type="entry name" value="LARGE SUBUNIT GTPASE 1 HOMOLOG-RELATED"/>
    <property type="match status" value="1"/>
</dbReference>
<protein>
    <submittedName>
        <fullName evidence="8">P-loop containing nucleoside triphosphate hydrolase protein</fullName>
    </submittedName>
</protein>
<keyword evidence="4 8" id="KW-0378">Hydrolase</keyword>
<dbReference type="Gene3D" id="3.40.50.300">
    <property type="entry name" value="P-loop containing nucleotide triphosphate hydrolases"/>
    <property type="match status" value="1"/>
</dbReference>
<dbReference type="SUPFAM" id="SSF52540">
    <property type="entry name" value="P-loop containing nucleoside triphosphate hydrolases"/>
    <property type="match status" value="1"/>
</dbReference>
<evidence type="ECO:0000256" key="1">
    <source>
        <dbReference type="ARBA" id="ARBA00004496"/>
    </source>
</evidence>
<evidence type="ECO:0000256" key="4">
    <source>
        <dbReference type="ARBA" id="ARBA00022801"/>
    </source>
</evidence>
<dbReference type="CDD" id="cd01857">
    <property type="entry name" value="HSR1_MMR1"/>
    <property type="match status" value="1"/>
</dbReference>
<dbReference type="Proteomes" id="UP000298030">
    <property type="component" value="Unassembled WGS sequence"/>
</dbReference>
<dbReference type="InterPro" id="IPR027417">
    <property type="entry name" value="P-loop_NTPase"/>
</dbReference>
<reference evidence="8 9" key="1">
    <citation type="journal article" date="2019" name="Nat. Ecol. Evol.">
        <title>Megaphylogeny resolves global patterns of mushroom evolution.</title>
        <authorList>
            <person name="Varga T."/>
            <person name="Krizsan K."/>
            <person name="Foldi C."/>
            <person name="Dima B."/>
            <person name="Sanchez-Garcia M."/>
            <person name="Sanchez-Ramirez S."/>
            <person name="Szollosi G.J."/>
            <person name="Szarkandi J.G."/>
            <person name="Papp V."/>
            <person name="Albert L."/>
            <person name="Andreopoulos W."/>
            <person name="Angelini C."/>
            <person name="Antonin V."/>
            <person name="Barry K.W."/>
            <person name="Bougher N.L."/>
            <person name="Buchanan P."/>
            <person name="Buyck B."/>
            <person name="Bense V."/>
            <person name="Catcheside P."/>
            <person name="Chovatia M."/>
            <person name="Cooper J."/>
            <person name="Damon W."/>
            <person name="Desjardin D."/>
            <person name="Finy P."/>
            <person name="Geml J."/>
            <person name="Haridas S."/>
            <person name="Hughes K."/>
            <person name="Justo A."/>
            <person name="Karasinski D."/>
            <person name="Kautmanova I."/>
            <person name="Kiss B."/>
            <person name="Kocsube S."/>
            <person name="Kotiranta H."/>
            <person name="LaButti K.M."/>
            <person name="Lechner B.E."/>
            <person name="Liimatainen K."/>
            <person name="Lipzen A."/>
            <person name="Lukacs Z."/>
            <person name="Mihaltcheva S."/>
            <person name="Morgado L.N."/>
            <person name="Niskanen T."/>
            <person name="Noordeloos M.E."/>
            <person name="Ohm R.A."/>
            <person name="Ortiz-Santana B."/>
            <person name="Ovrebo C."/>
            <person name="Racz N."/>
            <person name="Riley R."/>
            <person name="Savchenko A."/>
            <person name="Shiryaev A."/>
            <person name="Soop K."/>
            <person name="Spirin V."/>
            <person name="Szebenyi C."/>
            <person name="Tomsovsky M."/>
            <person name="Tulloss R.E."/>
            <person name="Uehling J."/>
            <person name="Grigoriev I.V."/>
            <person name="Vagvolgyi C."/>
            <person name="Papp T."/>
            <person name="Martin F.M."/>
            <person name="Miettinen O."/>
            <person name="Hibbett D.S."/>
            <person name="Nagy L.G."/>
        </authorList>
    </citation>
    <scope>NUCLEOTIDE SEQUENCE [LARGE SCALE GENOMIC DNA]</scope>
    <source>
        <strain evidence="8 9">FP101781</strain>
    </source>
</reference>
<evidence type="ECO:0000313" key="9">
    <source>
        <dbReference type="Proteomes" id="UP000298030"/>
    </source>
</evidence>
<evidence type="ECO:0000256" key="2">
    <source>
        <dbReference type="ARBA" id="ARBA00022490"/>
    </source>
</evidence>
<evidence type="ECO:0000256" key="6">
    <source>
        <dbReference type="SAM" id="MobiDB-lite"/>
    </source>
</evidence>
<keyword evidence="5" id="KW-0342">GTP-binding</keyword>
<dbReference type="EMBL" id="QPFP01000002">
    <property type="protein sequence ID" value="TEB38975.1"/>
    <property type="molecule type" value="Genomic_DNA"/>
</dbReference>
<accession>A0A4Y7TXS9</accession>